<dbReference type="Gene3D" id="3.20.20.30">
    <property type="entry name" value="Luciferase-like domain"/>
    <property type="match status" value="1"/>
</dbReference>
<protein>
    <submittedName>
        <fullName evidence="7">LLM class flavin-dependent oxidoreductase</fullName>
    </submittedName>
</protein>
<evidence type="ECO:0000256" key="1">
    <source>
        <dbReference type="ARBA" id="ARBA00022630"/>
    </source>
</evidence>
<comment type="caution">
    <text evidence="7">The sequence shown here is derived from an EMBL/GenBank/DDBJ whole genome shotgun (WGS) entry which is preliminary data.</text>
</comment>
<feature type="domain" description="Luciferase-like" evidence="6">
    <location>
        <begin position="11"/>
        <end position="205"/>
    </location>
</feature>
<evidence type="ECO:0000256" key="4">
    <source>
        <dbReference type="ARBA" id="ARBA00023033"/>
    </source>
</evidence>
<evidence type="ECO:0000256" key="3">
    <source>
        <dbReference type="ARBA" id="ARBA00023002"/>
    </source>
</evidence>
<keyword evidence="2" id="KW-0288">FMN</keyword>
<dbReference type="Pfam" id="PF00296">
    <property type="entry name" value="Bac_luciferase"/>
    <property type="match status" value="1"/>
</dbReference>
<accession>A0ABN2WQV7</accession>
<keyword evidence="4" id="KW-0503">Monooxygenase</keyword>
<proteinExistence type="predicted"/>
<sequence>MRLSTAILPVHPWREARALWRRAEELGAHAAYVFDHLAWREFRDGPWYGTVPTLAAAATATSRLRLGTMVASPTFRHPVTLARELMTLDDMSGGRLTVGIGAGGAGFDTTVLGEEPWTPAERADRFAEFLPLLDRLLTASSTTHRGTYYSAVEAPNRPGCVQRPRPPFTVAATGPRGLRLAARYGQGWATFGDRRRAAGQSGDAVLADVRAQLGRLARACAEEGRDPGELGRTYLTGFTQDPWLSSVDAFVDLAGRYAEAGIGEVVLPWPLPGTLYAADQRVFEDILTEAPAQLAPRSPDGPSGASLSSPPRRTSAAPSP</sequence>
<dbReference type="Proteomes" id="UP001500016">
    <property type="component" value="Unassembled WGS sequence"/>
</dbReference>
<name>A0ABN2WQV7_9ACTN</name>
<evidence type="ECO:0000259" key="6">
    <source>
        <dbReference type="Pfam" id="PF00296"/>
    </source>
</evidence>
<dbReference type="InterPro" id="IPR036661">
    <property type="entry name" value="Luciferase-like_sf"/>
</dbReference>
<organism evidence="7 8">
    <name type="scientific">Streptomyces albiaxialis</name>
    <dbReference type="NCBI Taxonomy" id="329523"/>
    <lineage>
        <taxon>Bacteria</taxon>
        <taxon>Bacillati</taxon>
        <taxon>Actinomycetota</taxon>
        <taxon>Actinomycetes</taxon>
        <taxon>Kitasatosporales</taxon>
        <taxon>Streptomycetaceae</taxon>
        <taxon>Streptomyces</taxon>
    </lineage>
</organism>
<dbReference type="PANTHER" id="PTHR42847">
    <property type="entry name" value="ALKANESULFONATE MONOOXYGENASE"/>
    <property type="match status" value="1"/>
</dbReference>
<dbReference type="InterPro" id="IPR050172">
    <property type="entry name" value="SsuD_RutA_monooxygenase"/>
</dbReference>
<dbReference type="PANTHER" id="PTHR42847:SF4">
    <property type="entry name" value="ALKANESULFONATE MONOOXYGENASE-RELATED"/>
    <property type="match status" value="1"/>
</dbReference>
<dbReference type="SUPFAM" id="SSF51679">
    <property type="entry name" value="Bacterial luciferase-like"/>
    <property type="match status" value="1"/>
</dbReference>
<feature type="compositionally biased region" description="Low complexity" evidence="5">
    <location>
        <begin position="305"/>
        <end position="320"/>
    </location>
</feature>
<dbReference type="RefSeq" id="WP_344533687.1">
    <property type="nucleotide sequence ID" value="NZ_BAAAPE010000016.1"/>
</dbReference>
<keyword evidence="1" id="KW-0285">Flavoprotein</keyword>
<gene>
    <name evidence="7" type="ORF">GCM10009801_67430</name>
</gene>
<keyword evidence="8" id="KW-1185">Reference proteome</keyword>
<reference evidence="7 8" key="1">
    <citation type="journal article" date="2019" name="Int. J. Syst. Evol. Microbiol.">
        <title>The Global Catalogue of Microorganisms (GCM) 10K type strain sequencing project: providing services to taxonomists for standard genome sequencing and annotation.</title>
        <authorList>
            <consortium name="The Broad Institute Genomics Platform"/>
            <consortium name="The Broad Institute Genome Sequencing Center for Infectious Disease"/>
            <person name="Wu L."/>
            <person name="Ma J."/>
        </authorList>
    </citation>
    <scope>NUCLEOTIDE SEQUENCE [LARGE SCALE GENOMIC DNA]</scope>
    <source>
        <strain evidence="7 8">JCM 15478</strain>
    </source>
</reference>
<dbReference type="InterPro" id="IPR011251">
    <property type="entry name" value="Luciferase-like_dom"/>
</dbReference>
<dbReference type="EMBL" id="BAAAPE010000016">
    <property type="protein sequence ID" value="GAA2097238.1"/>
    <property type="molecule type" value="Genomic_DNA"/>
</dbReference>
<feature type="region of interest" description="Disordered" evidence="5">
    <location>
        <begin position="289"/>
        <end position="320"/>
    </location>
</feature>
<evidence type="ECO:0000313" key="8">
    <source>
        <dbReference type="Proteomes" id="UP001500016"/>
    </source>
</evidence>
<evidence type="ECO:0000256" key="2">
    <source>
        <dbReference type="ARBA" id="ARBA00022643"/>
    </source>
</evidence>
<evidence type="ECO:0000256" key="5">
    <source>
        <dbReference type="SAM" id="MobiDB-lite"/>
    </source>
</evidence>
<keyword evidence="3" id="KW-0560">Oxidoreductase</keyword>
<evidence type="ECO:0000313" key="7">
    <source>
        <dbReference type="EMBL" id="GAA2097238.1"/>
    </source>
</evidence>